<name>A0A0K8MER5_9PROT</name>
<gene>
    <name evidence="11" type="primary">znuC</name>
    <name evidence="11" type="ORF">Cva_01027</name>
</gene>
<dbReference type="InterPro" id="IPR050153">
    <property type="entry name" value="Metal_Ion_Import_ABC"/>
</dbReference>
<keyword evidence="2" id="KW-1003">Cell membrane</keyword>
<accession>A0A0K8MER5</accession>
<keyword evidence="4" id="KW-0862">Zinc</keyword>
<organism evidence="11 12">
    <name type="scientific">Caedimonas varicaedens</name>
    <dbReference type="NCBI Taxonomy" id="1629334"/>
    <lineage>
        <taxon>Bacteria</taxon>
        <taxon>Pseudomonadati</taxon>
        <taxon>Pseudomonadota</taxon>
        <taxon>Alphaproteobacteria</taxon>
        <taxon>Holosporales</taxon>
        <taxon>Caedimonadaceae</taxon>
        <taxon>Caedimonas</taxon>
    </lineage>
</organism>
<keyword evidence="6" id="KW-0864">Zinc transport</keyword>
<dbReference type="GO" id="GO:0010043">
    <property type="term" value="P:response to zinc ion"/>
    <property type="evidence" value="ECO:0007669"/>
    <property type="project" value="TreeGrafter"/>
</dbReference>
<dbReference type="Pfam" id="PF00005">
    <property type="entry name" value="ABC_tran"/>
    <property type="match status" value="1"/>
</dbReference>
<evidence type="ECO:0000313" key="12">
    <source>
        <dbReference type="Proteomes" id="UP000036771"/>
    </source>
</evidence>
<dbReference type="PROSITE" id="PS00211">
    <property type="entry name" value="ABC_TRANSPORTER_1"/>
    <property type="match status" value="1"/>
</dbReference>
<dbReference type="GO" id="GO:0005524">
    <property type="term" value="F:ATP binding"/>
    <property type="evidence" value="ECO:0007669"/>
    <property type="project" value="UniProtKB-KW"/>
</dbReference>
<evidence type="ECO:0000256" key="3">
    <source>
        <dbReference type="ARBA" id="ARBA00022741"/>
    </source>
</evidence>
<keyword evidence="7" id="KW-1278">Translocase</keyword>
<dbReference type="STRING" id="1629334.Cva_01027"/>
<keyword evidence="9" id="KW-0472">Membrane</keyword>
<evidence type="ECO:0000256" key="8">
    <source>
        <dbReference type="ARBA" id="ARBA00023065"/>
    </source>
</evidence>
<comment type="caution">
    <text evidence="11">The sequence shown here is derived from an EMBL/GenBank/DDBJ whole genome shotgun (WGS) entry which is preliminary data.</text>
</comment>
<dbReference type="PANTHER" id="PTHR42734:SF9">
    <property type="entry name" value="ZINC IMPORT ATP-BINDING PROTEIN ZNUC"/>
    <property type="match status" value="1"/>
</dbReference>
<sequence length="231" mass="25819">MTLILELSHISFLPILKDINLTVRQGQIVTIIGPNGAGKTTLLKILLGLIKPHEGAIRYEGTLKIGYMPQKLFLDPGLPLSVERFLRLSPHKGHVDDALNLVGALSLKHRSLHVLSGGEMQRILLARAIIGTPDLLVLDEPTQGLDVMGQAELYELIRSLKVQFKCGVVLVSHDLYFVHGSSDHVICLNQHICCEGRPEEVRNNPAYYRLFSDKLPSDLALYHHHHDHHHT</sequence>
<evidence type="ECO:0000256" key="7">
    <source>
        <dbReference type="ARBA" id="ARBA00022967"/>
    </source>
</evidence>
<dbReference type="SMART" id="SM00382">
    <property type="entry name" value="AAA"/>
    <property type="match status" value="1"/>
</dbReference>
<dbReference type="InterPro" id="IPR027417">
    <property type="entry name" value="P-loop_NTPase"/>
</dbReference>
<keyword evidence="1" id="KW-0813">Transport</keyword>
<dbReference type="PANTHER" id="PTHR42734">
    <property type="entry name" value="METAL TRANSPORT SYSTEM ATP-BINDING PROTEIN TM_0124-RELATED"/>
    <property type="match status" value="1"/>
</dbReference>
<evidence type="ECO:0000256" key="6">
    <source>
        <dbReference type="ARBA" id="ARBA00022906"/>
    </source>
</evidence>
<evidence type="ECO:0000256" key="5">
    <source>
        <dbReference type="ARBA" id="ARBA00022840"/>
    </source>
</evidence>
<keyword evidence="3" id="KW-0547">Nucleotide-binding</keyword>
<evidence type="ECO:0000256" key="9">
    <source>
        <dbReference type="ARBA" id="ARBA00023136"/>
    </source>
</evidence>
<keyword evidence="8" id="KW-0406">Ion transport</keyword>
<proteinExistence type="predicted"/>
<dbReference type="InterPro" id="IPR003439">
    <property type="entry name" value="ABC_transporter-like_ATP-bd"/>
</dbReference>
<evidence type="ECO:0000313" key="11">
    <source>
        <dbReference type="EMBL" id="GAO98374.1"/>
    </source>
</evidence>
<dbReference type="GO" id="GO:0016887">
    <property type="term" value="F:ATP hydrolysis activity"/>
    <property type="evidence" value="ECO:0007669"/>
    <property type="project" value="InterPro"/>
</dbReference>
<dbReference type="PROSITE" id="PS50893">
    <property type="entry name" value="ABC_TRANSPORTER_2"/>
    <property type="match status" value="1"/>
</dbReference>
<dbReference type="InterPro" id="IPR003593">
    <property type="entry name" value="AAA+_ATPase"/>
</dbReference>
<feature type="domain" description="ABC transporter" evidence="10">
    <location>
        <begin position="1"/>
        <end position="214"/>
    </location>
</feature>
<dbReference type="GO" id="GO:0006829">
    <property type="term" value="P:zinc ion transport"/>
    <property type="evidence" value="ECO:0007669"/>
    <property type="project" value="UniProtKB-KW"/>
</dbReference>
<keyword evidence="12" id="KW-1185">Reference proteome</keyword>
<evidence type="ECO:0000259" key="10">
    <source>
        <dbReference type="PROSITE" id="PS50893"/>
    </source>
</evidence>
<protein>
    <submittedName>
        <fullName evidence="11">Zinc import ATP-binding protein ZnuC</fullName>
    </submittedName>
</protein>
<keyword evidence="5 11" id="KW-0067">ATP-binding</keyword>
<dbReference type="Proteomes" id="UP000036771">
    <property type="component" value="Unassembled WGS sequence"/>
</dbReference>
<evidence type="ECO:0000256" key="2">
    <source>
        <dbReference type="ARBA" id="ARBA00022475"/>
    </source>
</evidence>
<dbReference type="Gene3D" id="3.40.50.300">
    <property type="entry name" value="P-loop containing nucleotide triphosphate hydrolases"/>
    <property type="match status" value="1"/>
</dbReference>
<reference evidence="11 12" key="1">
    <citation type="submission" date="2015-03" db="EMBL/GenBank/DDBJ databases">
        <title>Caedibacter varicaedens, whole genome shotgun sequence.</title>
        <authorList>
            <person name="Suzuki H."/>
            <person name="Dapper A.L."/>
            <person name="Gibson A.K."/>
            <person name="Jackson C."/>
            <person name="Lee H."/>
            <person name="Pejaver V.R."/>
            <person name="Doak T."/>
            <person name="Lynch M."/>
        </authorList>
    </citation>
    <scope>NUCLEOTIDE SEQUENCE [LARGE SCALE GENOMIC DNA]</scope>
</reference>
<dbReference type="AlphaFoldDB" id="A0A0K8MER5"/>
<dbReference type="InterPro" id="IPR017871">
    <property type="entry name" value="ABC_transporter-like_CS"/>
</dbReference>
<evidence type="ECO:0000256" key="1">
    <source>
        <dbReference type="ARBA" id="ARBA00022448"/>
    </source>
</evidence>
<dbReference type="OrthoDB" id="9780942at2"/>
<dbReference type="EMBL" id="BBVC01000052">
    <property type="protein sequence ID" value="GAO98374.1"/>
    <property type="molecule type" value="Genomic_DNA"/>
</dbReference>
<evidence type="ECO:0000256" key="4">
    <source>
        <dbReference type="ARBA" id="ARBA00022833"/>
    </source>
</evidence>
<dbReference type="SUPFAM" id="SSF52540">
    <property type="entry name" value="P-loop containing nucleoside triphosphate hydrolases"/>
    <property type="match status" value="1"/>
</dbReference>